<evidence type="ECO:0000313" key="2">
    <source>
        <dbReference type="EMBL" id="MFD1308304.1"/>
    </source>
</evidence>
<feature type="transmembrane region" description="Helical" evidence="1">
    <location>
        <begin position="65"/>
        <end position="85"/>
    </location>
</feature>
<dbReference type="EMBL" id="JBHTMM010000025">
    <property type="protein sequence ID" value="MFD1308304.1"/>
    <property type="molecule type" value="Genomic_DNA"/>
</dbReference>
<keyword evidence="1" id="KW-0812">Transmembrane</keyword>
<feature type="transmembrane region" description="Helical" evidence="1">
    <location>
        <begin position="236"/>
        <end position="254"/>
    </location>
</feature>
<dbReference type="PANTHER" id="PTHR43229">
    <property type="entry name" value="NODULATION PROTEIN J"/>
    <property type="match status" value="1"/>
</dbReference>
<protein>
    <recommendedName>
        <fullName evidence="4">ABC-2 type transport system permease protein</fullName>
    </recommendedName>
</protein>
<evidence type="ECO:0000313" key="3">
    <source>
        <dbReference type="Proteomes" id="UP001597058"/>
    </source>
</evidence>
<keyword evidence="3" id="KW-1185">Reference proteome</keyword>
<keyword evidence="1" id="KW-0472">Membrane</keyword>
<comment type="caution">
    <text evidence="2">The sequence shown here is derived from an EMBL/GenBank/DDBJ whole genome shotgun (WGS) entry which is preliminary data.</text>
</comment>
<feature type="transmembrane region" description="Helical" evidence="1">
    <location>
        <begin position="32"/>
        <end position="53"/>
    </location>
</feature>
<dbReference type="InterPro" id="IPR051784">
    <property type="entry name" value="Nod_factor_ABC_transporter"/>
</dbReference>
<dbReference type="Proteomes" id="UP001597058">
    <property type="component" value="Unassembled WGS sequence"/>
</dbReference>
<evidence type="ECO:0008006" key="4">
    <source>
        <dbReference type="Google" id="ProtNLM"/>
    </source>
</evidence>
<reference evidence="3" key="1">
    <citation type="journal article" date="2019" name="Int. J. Syst. Evol. Microbiol.">
        <title>The Global Catalogue of Microorganisms (GCM) 10K type strain sequencing project: providing services to taxonomists for standard genome sequencing and annotation.</title>
        <authorList>
            <consortium name="The Broad Institute Genomics Platform"/>
            <consortium name="The Broad Institute Genome Sequencing Center for Infectious Disease"/>
            <person name="Wu L."/>
            <person name="Ma J."/>
        </authorList>
    </citation>
    <scope>NUCLEOTIDE SEQUENCE [LARGE SCALE GENOMIC DNA]</scope>
    <source>
        <strain evidence="3">CGMCC 4.7020</strain>
    </source>
</reference>
<dbReference type="RefSeq" id="WP_381232380.1">
    <property type="nucleotide sequence ID" value="NZ_JBHSKH010000001.1"/>
</dbReference>
<gene>
    <name evidence="2" type="ORF">ACFQ5X_20885</name>
</gene>
<proteinExistence type="predicted"/>
<organism evidence="2 3">
    <name type="scientific">Streptomyces kaempferi</name>
    <dbReference type="NCBI Taxonomy" id="333725"/>
    <lineage>
        <taxon>Bacteria</taxon>
        <taxon>Bacillati</taxon>
        <taxon>Actinomycetota</taxon>
        <taxon>Actinomycetes</taxon>
        <taxon>Kitasatosporales</taxon>
        <taxon>Streptomycetaceae</taxon>
        <taxon>Streptomyces</taxon>
    </lineage>
</organism>
<name>A0ABW3XH91_9ACTN</name>
<dbReference type="PANTHER" id="PTHR43229:SF6">
    <property type="entry name" value="ABC-TYPE MULTIDRUG TRANSPORT SYSTEM, PERMEASE COMPONENT"/>
    <property type="match status" value="1"/>
</dbReference>
<accession>A0ABW3XH91</accession>
<evidence type="ECO:0000256" key="1">
    <source>
        <dbReference type="SAM" id="Phobius"/>
    </source>
</evidence>
<feature type="transmembrane region" description="Helical" evidence="1">
    <location>
        <begin position="147"/>
        <end position="171"/>
    </location>
</feature>
<sequence length="271" mass="28515">MDITVSRVIGVGRVVRAAAANALADFHATYTWYSWTFGWLGRMLCQVTFFALIGSFLDSPAQTRYLVLGNSVATCVIEAMTAVVSTSWERAQGTLALLAAAPSEMGWVFLGRSLQWPVSGCGTSLVALLLLDPLFGVRFAAAQVPLLVALVVLTAFGTYCFGLFLGAFVLAAPAVRNIVYNAAFLITMAIGGVQVPTGFWPFGVRLLAQTLPATHGVAAVRALADGAGPAAVARPAAFAAVAGVLWLAAALTAFRLSAERARRHDGYEFAV</sequence>
<feature type="transmembrane region" description="Helical" evidence="1">
    <location>
        <begin position="178"/>
        <end position="202"/>
    </location>
</feature>
<keyword evidence="1" id="KW-1133">Transmembrane helix</keyword>